<feature type="transmembrane region" description="Helical" evidence="5">
    <location>
        <begin position="272"/>
        <end position="299"/>
    </location>
</feature>
<keyword evidence="2 5" id="KW-0812">Transmembrane</keyword>
<dbReference type="EMBL" id="JQBP01000003">
    <property type="protein sequence ID" value="KRN74984.1"/>
    <property type="molecule type" value="Genomic_DNA"/>
</dbReference>
<dbReference type="RefSeq" id="WP_057754954.1">
    <property type="nucleotide sequence ID" value="NZ_JQBP01000003.1"/>
</dbReference>
<dbReference type="GO" id="GO:0140359">
    <property type="term" value="F:ABC-type transporter activity"/>
    <property type="evidence" value="ECO:0007669"/>
    <property type="project" value="InterPro"/>
</dbReference>
<accession>A0A0R2JCD2</accession>
<organism evidence="7 8">
    <name type="scientific">Weissella kandleri</name>
    <dbReference type="NCBI Taxonomy" id="1616"/>
    <lineage>
        <taxon>Bacteria</taxon>
        <taxon>Bacillati</taxon>
        <taxon>Bacillota</taxon>
        <taxon>Bacilli</taxon>
        <taxon>Lactobacillales</taxon>
        <taxon>Lactobacillaceae</taxon>
        <taxon>Weissella</taxon>
    </lineage>
</organism>
<name>A0A0R2JCD2_9LACO</name>
<feature type="transmembrane region" description="Helical" evidence="5">
    <location>
        <begin position="176"/>
        <end position="202"/>
    </location>
</feature>
<evidence type="ECO:0000313" key="7">
    <source>
        <dbReference type="EMBL" id="KRN74984.1"/>
    </source>
</evidence>
<dbReference type="PATRIC" id="fig|1616.3.peg.760"/>
<evidence type="ECO:0000256" key="1">
    <source>
        <dbReference type="ARBA" id="ARBA00004141"/>
    </source>
</evidence>
<dbReference type="OrthoDB" id="9768837at2"/>
<dbReference type="Proteomes" id="UP000051655">
    <property type="component" value="Unassembled WGS sequence"/>
</dbReference>
<reference evidence="7 8" key="1">
    <citation type="journal article" date="2015" name="Genome Announc.">
        <title>Expanding the biotechnology potential of lactobacilli through comparative genomics of 213 strains and associated genera.</title>
        <authorList>
            <person name="Sun Z."/>
            <person name="Harris H.M."/>
            <person name="McCann A."/>
            <person name="Guo C."/>
            <person name="Argimon S."/>
            <person name="Zhang W."/>
            <person name="Yang X."/>
            <person name="Jeffery I.B."/>
            <person name="Cooney J.C."/>
            <person name="Kagawa T.F."/>
            <person name="Liu W."/>
            <person name="Song Y."/>
            <person name="Salvetti E."/>
            <person name="Wrobel A."/>
            <person name="Rasinkangas P."/>
            <person name="Parkhill J."/>
            <person name="Rea M.C."/>
            <person name="O'Sullivan O."/>
            <person name="Ritari J."/>
            <person name="Douillard F.P."/>
            <person name="Paul Ross R."/>
            <person name="Yang R."/>
            <person name="Briner A.E."/>
            <person name="Felis G.E."/>
            <person name="de Vos W.M."/>
            <person name="Barrangou R."/>
            <person name="Klaenhammer T.R."/>
            <person name="Caufield P.W."/>
            <person name="Cui Y."/>
            <person name="Zhang H."/>
            <person name="O'Toole P.W."/>
        </authorList>
    </citation>
    <scope>NUCLEOTIDE SEQUENCE [LARGE SCALE GENOMIC DNA]</scope>
    <source>
        <strain evidence="7 8">DSM 20593</strain>
    </source>
</reference>
<dbReference type="GO" id="GO:0016020">
    <property type="term" value="C:membrane"/>
    <property type="evidence" value="ECO:0007669"/>
    <property type="project" value="UniProtKB-SubCell"/>
</dbReference>
<keyword evidence="4 5" id="KW-0472">Membrane</keyword>
<evidence type="ECO:0000256" key="4">
    <source>
        <dbReference type="ARBA" id="ARBA00023136"/>
    </source>
</evidence>
<dbReference type="AlphaFoldDB" id="A0A0R2JCD2"/>
<feature type="transmembrane region" description="Helical" evidence="5">
    <location>
        <begin position="21"/>
        <end position="44"/>
    </location>
</feature>
<sequence>MFLKQLLLVAKQTFKVRVKTIGYWSLVLSPILIAGVIFAFGLLFNTLSSHPTPVIGVQVDAGLEKSLMHSKTIKAKYQPVESEEQGLKLLHQKKIDSLLTQNGTTYLVQNTPKGHPVDADQLQTFLKQYTIEQKAQQMHLSSTELQALMAPPTIKTRLVSVKGESAGDKTAKQAQYMLTVGLGIFIFIFLSTYVGMIATEIANEKSSRIMEILLAATSPSVQFFGKLLGIIGLALLHLGLYAAILLLSWQLIPANNRYVMMFKDILKGVDLNFVGTTLLMVFLGIVLYLILTAIIAAMINDQSQVQQAVSPVTYLAMGGYILTFMVSSTSENIVIKVLSYIPFLSQTLMPARVGLQLTQPYDIWLAIGFQIVTIYFLSRYGLRVYRDNVLRYSEGNLTWESLKSLGKIFHYQKNIQA</sequence>
<evidence type="ECO:0000256" key="3">
    <source>
        <dbReference type="ARBA" id="ARBA00022989"/>
    </source>
</evidence>
<keyword evidence="3 5" id="KW-1133">Transmembrane helix</keyword>
<evidence type="ECO:0000259" key="6">
    <source>
        <dbReference type="Pfam" id="PF12698"/>
    </source>
</evidence>
<gene>
    <name evidence="7" type="ORF">IV73_GL000740</name>
</gene>
<evidence type="ECO:0000313" key="8">
    <source>
        <dbReference type="Proteomes" id="UP000051655"/>
    </source>
</evidence>
<keyword evidence="8" id="KW-1185">Reference proteome</keyword>
<protein>
    <recommendedName>
        <fullName evidence="6">ABC-2 type transporter transmembrane domain-containing protein</fullName>
    </recommendedName>
</protein>
<proteinExistence type="predicted"/>
<dbReference type="STRING" id="1616.IV73_GL000740"/>
<evidence type="ECO:0000256" key="5">
    <source>
        <dbReference type="SAM" id="Phobius"/>
    </source>
</evidence>
<dbReference type="Pfam" id="PF12698">
    <property type="entry name" value="ABC2_membrane_3"/>
    <property type="match status" value="1"/>
</dbReference>
<feature type="transmembrane region" description="Helical" evidence="5">
    <location>
        <begin position="363"/>
        <end position="382"/>
    </location>
</feature>
<feature type="domain" description="ABC-2 type transporter transmembrane" evidence="6">
    <location>
        <begin position="24"/>
        <end position="374"/>
    </location>
</feature>
<dbReference type="InterPro" id="IPR013525">
    <property type="entry name" value="ABC2_TM"/>
</dbReference>
<feature type="transmembrane region" description="Helical" evidence="5">
    <location>
        <begin position="223"/>
        <end position="252"/>
    </location>
</feature>
<evidence type="ECO:0000256" key="2">
    <source>
        <dbReference type="ARBA" id="ARBA00022692"/>
    </source>
</evidence>
<comment type="caution">
    <text evidence="7">The sequence shown here is derived from an EMBL/GenBank/DDBJ whole genome shotgun (WGS) entry which is preliminary data.</text>
</comment>
<comment type="subcellular location">
    <subcellularLocation>
        <location evidence="1">Membrane</location>
        <topology evidence="1">Multi-pass membrane protein</topology>
    </subcellularLocation>
</comment>